<gene>
    <name evidence="2" type="ORF">KIN20_024197</name>
</gene>
<dbReference type="PROSITE" id="PS00626">
    <property type="entry name" value="RCC1_2"/>
    <property type="match status" value="4"/>
</dbReference>
<dbReference type="PROSITE" id="PS50012">
    <property type="entry name" value="RCC1_3"/>
    <property type="match status" value="4"/>
</dbReference>
<evidence type="ECO:0000313" key="2">
    <source>
        <dbReference type="EMBL" id="KAJ1364172.1"/>
    </source>
</evidence>
<organism evidence="2 3">
    <name type="scientific">Parelaphostrongylus tenuis</name>
    <name type="common">Meningeal worm</name>
    <dbReference type="NCBI Taxonomy" id="148309"/>
    <lineage>
        <taxon>Eukaryota</taxon>
        <taxon>Metazoa</taxon>
        <taxon>Ecdysozoa</taxon>
        <taxon>Nematoda</taxon>
        <taxon>Chromadorea</taxon>
        <taxon>Rhabditida</taxon>
        <taxon>Rhabditina</taxon>
        <taxon>Rhabditomorpha</taxon>
        <taxon>Strongyloidea</taxon>
        <taxon>Metastrongylidae</taxon>
        <taxon>Parelaphostrongylus</taxon>
    </lineage>
</organism>
<feature type="repeat" description="RCC1" evidence="1">
    <location>
        <begin position="778"/>
        <end position="830"/>
    </location>
</feature>
<feature type="repeat" description="RCC1" evidence="1">
    <location>
        <begin position="831"/>
        <end position="883"/>
    </location>
</feature>
<sequence>MRMMANPYACEVHLDELGPDHTILDFAYISEENFLLVVLLASSGDVQTYCEVASDKPRKSLTRRHSLCNQYIEPVTVCLGPEATFVAFGLVDGDILLTPIKTLMDVPWGASRWLPENKSVVISIPMAGVNDCLLTPTCIRCFVTKNPPRPLLVVSNKAGAIVFVDLSSRKCVAELSAPQSIHEVEILQSKESADVILTSFTGAQWIVPLESDDRSVTEVLTSCIPSEFKKVEPASSNIRGNAEGVVLLNSVENAVEHYDALPCVGTVPRKRFKIPPETWMVHYSNSVLFTVSKQAEVRSAVHFGLSAIRLEFSIVRGACGWRPLGFVPLSLRKGQLPSCLLINERGLIRITQSSSSVLENIAAEFLFRMQNFSLTSVEHVAKACSTNISQLQNNLIPSLVSARCGKKMTHEDLSRILSMAKTVGLEIDDLIDIFTTYKQEEQLLPEILRIVESNGNSPLRKKVVELYVRRSEVLTSMNDGICVSEARLGIDNELSAFLSRHVDVDKGAKICAEAQLWRSATLLALRQRTNQEEVLKVLICNGARDWSTAIPSVRSLMMTCAANLDWVGLTAQEVGVLVSLLCDWQAALNSIAYHETCLRLSIKYMSAFPKHCSILYLISAMYIISDKTAWTQNIDAPCRSINCGSNGSLAITADGQLFVWGDFTNQQNKAFESSDILERAARKAVVNNCNSPKHNRAQQLPHPVHVEGRPRNICCGAEHILLVTTAGRLFSWGRNRFGQCGVGHSQPVHEPQLIEGDWGVIRSLSAGQFHSAILNTDGHVWMFGWGVWGQLGMGSRHISDCLVPTRIPDPGEPIKEVCCGRVHSVLLTSSGRILVAGSGSYGQLGTEEDVKKQYDFRPLPIDQDIKFVKIATGFYHSIGIAENGRVFEWGLNPQEVKMRMFVIRRLHMAKMKRLADGDGEEVVSPIDEKPKVPLPMNTPRNGLGIREILHLLDGKVVDVSTGLSHSAVITDQGSLFTWGKALDYQLGHGNKTECSEPHILFHPRDVKWEAVACGGSHTIAVAKDGRTFGWGKNDFAQCGVPSDKTPSLTRKYFYQPPKGGSPKRCVSVSDDFCYVVKPTLIPEVNIRPHDEDSISSTFDQRQLMVQLRGSDLLTIQAVSRHFLSHHMDHASTSTSTNVNSSIPIALVHLMAGNVLPAIEQIGRVQSAGVDAEVNSALRSVAGLAWEVVANHEDCQSRPILSAAFKYLPITNTQKRNSQLRRLWPMVWDEPGVQDALSAEEKLDILEAWIPPTSCVTSVEIPAAALRSFGNNSVSRIRVWARCRHVEPAVVGVPASDCNACAEEWAETVRTTLGTICLE</sequence>
<protein>
    <submittedName>
        <fullName evidence="2">Uncharacterized protein</fullName>
    </submittedName>
</protein>
<dbReference type="PANTHER" id="PTHR45982:SF1">
    <property type="entry name" value="REGULATOR OF CHROMOSOME CONDENSATION"/>
    <property type="match status" value="1"/>
</dbReference>
<reference evidence="2" key="1">
    <citation type="submission" date="2021-06" db="EMBL/GenBank/DDBJ databases">
        <title>Parelaphostrongylus tenuis whole genome reference sequence.</title>
        <authorList>
            <person name="Garwood T.J."/>
            <person name="Larsen P.A."/>
            <person name="Fountain-Jones N.M."/>
            <person name="Garbe J.R."/>
            <person name="Macchietto M.G."/>
            <person name="Kania S.A."/>
            <person name="Gerhold R.W."/>
            <person name="Richards J.E."/>
            <person name="Wolf T.M."/>
        </authorList>
    </citation>
    <scope>NUCLEOTIDE SEQUENCE</scope>
    <source>
        <strain evidence="2">MNPRO001-30</strain>
        <tissue evidence="2">Meninges</tissue>
    </source>
</reference>
<dbReference type="GO" id="GO:0005085">
    <property type="term" value="F:guanyl-nucleotide exchange factor activity"/>
    <property type="evidence" value="ECO:0007669"/>
    <property type="project" value="TreeGrafter"/>
</dbReference>
<dbReference type="PANTHER" id="PTHR45982">
    <property type="entry name" value="REGULATOR OF CHROMOSOME CONDENSATION"/>
    <property type="match status" value="1"/>
</dbReference>
<dbReference type="InterPro" id="IPR051553">
    <property type="entry name" value="Ran_GTPase-activating"/>
</dbReference>
<dbReference type="Proteomes" id="UP001196413">
    <property type="component" value="Unassembled WGS sequence"/>
</dbReference>
<dbReference type="SUPFAM" id="SSF50985">
    <property type="entry name" value="RCC1/BLIP-II"/>
    <property type="match status" value="2"/>
</dbReference>
<dbReference type="PRINTS" id="PR00633">
    <property type="entry name" value="RCCNDNSATION"/>
</dbReference>
<comment type="caution">
    <text evidence="2">The sequence shown here is derived from an EMBL/GenBank/DDBJ whole genome shotgun (WGS) entry which is preliminary data.</text>
</comment>
<dbReference type="EMBL" id="JAHQIW010004882">
    <property type="protein sequence ID" value="KAJ1364172.1"/>
    <property type="molecule type" value="Genomic_DNA"/>
</dbReference>
<dbReference type="GO" id="GO:0005737">
    <property type="term" value="C:cytoplasm"/>
    <property type="evidence" value="ECO:0007669"/>
    <property type="project" value="TreeGrafter"/>
</dbReference>
<feature type="repeat" description="RCC1" evidence="1">
    <location>
        <begin position="973"/>
        <end position="1024"/>
    </location>
</feature>
<dbReference type="InterPro" id="IPR009091">
    <property type="entry name" value="RCC1/BLIP-II"/>
</dbReference>
<keyword evidence="3" id="KW-1185">Reference proteome</keyword>
<evidence type="ECO:0000256" key="1">
    <source>
        <dbReference type="PROSITE-ProRule" id="PRU00235"/>
    </source>
</evidence>
<evidence type="ECO:0000313" key="3">
    <source>
        <dbReference type="Proteomes" id="UP001196413"/>
    </source>
</evidence>
<dbReference type="Pfam" id="PF13540">
    <property type="entry name" value="RCC1_2"/>
    <property type="match status" value="2"/>
</dbReference>
<name>A0AAD5MT62_PARTN</name>
<proteinExistence type="predicted"/>
<accession>A0AAD5MT62</accession>
<dbReference type="Gene3D" id="2.130.10.30">
    <property type="entry name" value="Regulator of chromosome condensation 1/beta-lactamase-inhibitor protein II"/>
    <property type="match status" value="2"/>
</dbReference>
<feature type="repeat" description="RCC1" evidence="1">
    <location>
        <begin position="727"/>
        <end position="777"/>
    </location>
</feature>
<dbReference type="InterPro" id="IPR000408">
    <property type="entry name" value="Reg_chr_condens"/>
</dbReference>
<dbReference type="Pfam" id="PF00415">
    <property type="entry name" value="RCC1"/>
    <property type="match status" value="3"/>
</dbReference>